<sequence>MQLHAIQNLFFYTLSIIKINPLLQSRLNSHPNYAPNPLIRILYYPTQPYIHIPNNTPIHLSTIPIALDSN</sequence>
<dbReference type="EMBL" id="LSSM01000644">
    <property type="protein sequence ID" value="OMJ28303.1"/>
    <property type="molecule type" value="Genomic_DNA"/>
</dbReference>
<accession>A0A1R1YN45</accession>
<reference evidence="2" key="1">
    <citation type="submission" date="2017-01" db="EMBL/GenBank/DDBJ databases">
        <authorList>
            <person name="Wang Y."/>
            <person name="White M."/>
            <person name="Kvist S."/>
            <person name="Moncalvo J.-M."/>
        </authorList>
    </citation>
    <scope>NUCLEOTIDE SEQUENCE [LARGE SCALE GENOMIC DNA]</scope>
    <source>
        <strain evidence="2">ID-206-W2</strain>
    </source>
</reference>
<evidence type="ECO:0000313" key="1">
    <source>
        <dbReference type="EMBL" id="OMJ28303.1"/>
    </source>
</evidence>
<dbReference type="AlphaFoldDB" id="A0A1R1YN45"/>
<keyword evidence="2" id="KW-1185">Reference proteome</keyword>
<evidence type="ECO:0000313" key="2">
    <source>
        <dbReference type="Proteomes" id="UP000187429"/>
    </source>
</evidence>
<comment type="caution">
    <text evidence="1">The sequence shown here is derived from an EMBL/GenBank/DDBJ whole genome shotgun (WGS) entry which is preliminary data.</text>
</comment>
<protein>
    <submittedName>
        <fullName evidence="1">Uncharacterized protein</fullName>
    </submittedName>
</protein>
<dbReference type="Proteomes" id="UP000187429">
    <property type="component" value="Unassembled WGS sequence"/>
</dbReference>
<gene>
    <name evidence="1" type="ORF">AYI69_g2228</name>
</gene>
<name>A0A1R1YN45_9FUNG</name>
<proteinExistence type="predicted"/>
<organism evidence="1 2">
    <name type="scientific">Smittium culicis</name>
    <dbReference type="NCBI Taxonomy" id="133412"/>
    <lineage>
        <taxon>Eukaryota</taxon>
        <taxon>Fungi</taxon>
        <taxon>Fungi incertae sedis</taxon>
        <taxon>Zoopagomycota</taxon>
        <taxon>Kickxellomycotina</taxon>
        <taxon>Harpellomycetes</taxon>
        <taxon>Harpellales</taxon>
        <taxon>Legeriomycetaceae</taxon>
        <taxon>Smittium</taxon>
    </lineage>
</organism>